<gene>
    <name evidence="1" type="ORF">BDM02DRAFT_3096423</name>
</gene>
<reference evidence="1" key="1">
    <citation type="submission" date="2019-10" db="EMBL/GenBank/DDBJ databases">
        <authorList>
            <consortium name="DOE Joint Genome Institute"/>
            <person name="Kuo A."/>
            <person name="Miyauchi S."/>
            <person name="Kiss E."/>
            <person name="Drula E."/>
            <person name="Kohler A."/>
            <person name="Sanchez-Garcia M."/>
            <person name="Andreopoulos B."/>
            <person name="Barry K.W."/>
            <person name="Bonito G."/>
            <person name="Buee M."/>
            <person name="Carver A."/>
            <person name="Chen C."/>
            <person name="Cichocki N."/>
            <person name="Clum A."/>
            <person name="Culley D."/>
            <person name="Crous P.W."/>
            <person name="Fauchery L."/>
            <person name="Girlanda M."/>
            <person name="Hayes R."/>
            <person name="Keri Z."/>
            <person name="Labutti K."/>
            <person name="Lipzen A."/>
            <person name="Lombard V."/>
            <person name="Magnuson J."/>
            <person name="Maillard F."/>
            <person name="Morin E."/>
            <person name="Murat C."/>
            <person name="Nolan M."/>
            <person name="Ohm R."/>
            <person name="Pangilinan J."/>
            <person name="Pereira M."/>
            <person name="Perotto S."/>
            <person name="Peter M."/>
            <person name="Riley R."/>
            <person name="Sitrit Y."/>
            <person name="Stielow B."/>
            <person name="Szollosi G."/>
            <person name="Zifcakova L."/>
            <person name="Stursova M."/>
            <person name="Spatafora J.W."/>
            <person name="Tedersoo L."/>
            <person name="Vaario L.-M."/>
            <person name="Yamada A."/>
            <person name="Yan M."/>
            <person name="Wang P."/>
            <person name="Xu J."/>
            <person name="Bruns T."/>
            <person name="Baldrian P."/>
            <person name="Vilgalys R."/>
            <person name="Henrissat B."/>
            <person name="Grigoriev I.V."/>
            <person name="Hibbett D."/>
            <person name="Nagy L.G."/>
            <person name="Martin F.M."/>
        </authorList>
    </citation>
    <scope>NUCLEOTIDE SEQUENCE</scope>
    <source>
        <strain evidence="1">P2</strain>
    </source>
</reference>
<protein>
    <submittedName>
        <fullName evidence="1">Uncharacterized protein</fullName>
    </submittedName>
</protein>
<proteinExistence type="predicted"/>
<reference evidence="1" key="2">
    <citation type="journal article" date="2020" name="Nat. Commun.">
        <title>Large-scale genome sequencing of mycorrhizal fungi provides insights into the early evolution of symbiotic traits.</title>
        <authorList>
            <person name="Miyauchi S."/>
            <person name="Kiss E."/>
            <person name="Kuo A."/>
            <person name="Drula E."/>
            <person name="Kohler A."/>
            <person name="Sanchez-Garcia M."/>
            <person name="Morin E."/>
            <person name="Andreopoulos B."/>
            <person name="Barry K.W."/>
            <person name="Bonito G."/>
            <person name="Buee M."/>
            <person name="Carver A."/>
            <person name="Chen C."/>
            <person name="Cichocki N."/>
            <person name="Clum A."/>
            <person name="Culley D."/>
            <person name="Crous P.W."/>
            <person name="Fauchery L."/>
            <person name="Girlanda M."/>
            <person name="Hayes R.D."/>
            <person name="Keri Z."/>
            <person name="LaButti K."/>
            <person name="Lipzen A."/>
            <person name="Lombard V."/>
            <person name="Magnuson J."/>
            <person name="Maillard F."/>
            <person name="Murat C."/>
            <person name="Nolan M."/>
            <person name="Ohm R.A."/>
            <person name="Pangilinan J."/>
            <person name="Pereira M.F."/>
            <person name="Perotto S."/>
            <person name="Peter M."/>
            <person name="Pfister S."/>
            <person name="Riley R."/>
            <person name="Sitrit Y."/>
            <person name="Stielow J.B."/>
            <person name="Szollosi G."/>
            <person name="Zifcakova L."/>
            <person name="Stursova M."/>
            <person name="Spatafora J.W."/>
            <person name="Tedersoo L."/>
            <person name="Vaario L.M."/>
            <person name="Yamada A."/>
            <person name="Yan M."/>
            <person name="Wang P."/>
            <person name="Xu J."/>
            <person name="Bruns T."/>
            <person name="Baldrian P."/>
            <person name="Vilgalys R."/>
            <person name="Dunand C."/>
            <person name="Henrissat B."/>
            <person name="Grigoriev I.V."/>
            <person name="Hibbett D."/>
            <person name="Nagy L.G."/>
            <person name="Martin F.M."/>
        </authorList>
    </citation>
    <scope>NUCLEOTIDE SEQUENCE</scope>
    <source>
        <strain evidence="1">P2</strain>
    </source>
</reference>
<evidence type="ECO:0000313" key="2">
    <source>
        <dbReference type="Proteomes" id="UP000886501"/>
    </source>
</evidence>
<keyword evidence="2" id="KW-1185">Reference proteome</keyword>
<dbReference type="Proteomes" id="UP000886501">
    <property type="component" value="Unassembled WGS sequence"/>
</dbReference>
<name>A0ACB6ZGI5_THEGA</name>
<evidence type="ECO:0000313" key="1">
    <source>
        <dbReference type="EMBL" id="KAF9648443.1"/>
    </source>
</evidence>
<comment type="caution">
    <text evidence="1">The sequence shown here is derived from an EMBL/GenBank/DDBJ whole genome shotgun (WGS) entry which is preliminary data.</text>
</comment>
<dbReference type="EMBL" id="MU118013">
    <property type="protein sequence ID" value="KAF9648443.1"/>
    <property type="molecule type" value="Genomic_DNA"/>
</dbReference>
<accession>A0ACB6ZGI5</accession>
<organism evidence="1 2">
    <name type="scientific">Thelephora ganbajun</name>
    <name type="common">Ganba fungus</name>
    <dbReference type="NCBI Taxonomy" id="370292"/>
    <lineage>
        <taxon>Eukaryota</taxon>
        <taxon>Fungi</taxon>
        <taxon>Dikarya</taxon>
        <taxon>Basidiomycota</taxon>
        <taxon>Agaricomycotina</taxon>
        <taxon>Agaricomycetes</taxon>
        <taxon>Thelephorales</taxon>
        <taxon>Thelephoraceae</taxon>
        <taxon>Thelephora</taxon>
    </lineage>
</organism>
<sequence>MSLENTTVLVFGGSRNIGYLSSLRLLGHGATVVFLLRNPKTFDDDAVIKPYLDSGKAIVVNGDALSADDVASAWKKAAQVTGRVDFVIFSVGGTPKITLTHGAVIEPRNLCTQSTLNVLCDMPHLEQEPKFIFVSSTGLTKASHEHLPILLKPLYSWLLKPPHVDKLGLERILHHAAGKPWADPEPEADIMNGGVGGGVEWQSRPGLPAAGSLNDWIIVRPALLTSGKCEADKTDKKGKPYKIIEGDSYKGYTISRADVAHFIAEEAILHWDQWKGKILAVGY</sequence>